<evidence type="ECO:0000259" key="4">
    <source>
        <dbReference type="SMART" id="SM00864"/>
    </source>
</evidence>
<gene>
    <name evidence="5" type="ORF">AL399_01220</name>
</gene>
<comment type="caution">
    <text evidence="5">The sequence shown here is derived from an EMBL/GenBank/DDBJ whole genome shotgun (WGS) entry which is preliminary data.</text>
</comment>
<feature type="domain" description="Tubulin/FtsZ GTPase" evidence="4">
    <location>
        <begin position="70"/>
        <end position="271"/>
    </location>
</feature>
<proteinExistence type="predicted"/>
<dbReference type="PANTHER" id="PTHR30314">
    <property type="entry name" value="CELL DIVISION PROTEIN FTSZ-RELATED"/>
    <property type="match status" value="1"/>
</dbReference>
<protein>
    <recommendedName>
        <fullName evidence="4">Tubulin/FtsZ GTPase domain-containing protein</fullName>
    </recommendedName>
</protein>
<dbReference type="SUPFAM" id="SSF52490">
    <property type="entry name" value="Tubulin nucleotide-binding domain-like"/>
    <property type="match status" value="1"/>
</dbReference>
<dbReference type="SMART" id="SM00864">
    <property type="entry name" value="Tubulin"/>
    <property type="match status" value="1"/>
</dbReference>
<dbReference type="InterPro" id="IPR045061">
    <property type="entry name" value="FtsZ/CetZ"/>
</dbReference>
<dbReference type="GO" id="GO:0005737">
    <property type="term" value="C:cytoplasm"/>
    <property type="evidence" value="ECO:0007669"/>
    <property type="project" value="TreeGrafter"/>
</dbReference>
<dbReference type="GO" id="GO:0051301">
    <property type="term" value="P:cell division"/>
    <property type="evidence" value="ECO:0007669"/>
    <property type="project" value="TreeGrafter"/>
</dbReference>
<dbReference type="Gene3D" id="3.40.50.1440">
    <property type="entry name" value="Tubulin/FtsZ, GTPase domain"/>
    <property type="match status" value="1"/>
</dbReference>
<dbReference type="GO" id="GO:0032153">
    <property type="term" value="C:cell division site"/>
    <property type="evidence" value="ECO:0007669"/>
    <property type="project" value="TreeGrafter"/>
</dbReference>
<dbReference type="EMBL" id="LIIK01000003">
    <property type="protein sequence ID" value="KQM09536.1"/>
    <property type="molecule type" value="Genomic_DNA"/>
</dbReference>
<evidence type="ECO:0000256" key="1">
    <source>
        <dbReference type="ARBA" id="ARBA00022741"/>
    </source>
</evidence>
<evidence type="ECO:0000313" key="6">
    <source>
        <dbReference type="Proteomes" id="UP000054172"/>
    </source>
</evidence>
<name>A0A0Q4B8Z5_9BACT</name>
<feature type="compositionally biased region" description="Basic and acidic residues" evidence="3">
    <location>
        <begin position="1"/>
        <end position="24"/>
    </location>
</feature>
<dbReference type="Proteomes" id="UP000054172">
    <property type="component" value="Unassembled WGS sequence"/>
</dbReference>
<feature type="region of interest" description="Disordered" evidence="3">
    <location>
        <begin position="437"/>
        <end position="502"/>
    </location>
</feature>
<dbReference type="PATRIC" id="fig|1702214.3.peg.1720"/>
<feature type="compositionally biased region" description="Low complexity" evidence="3">
    <location>
        <begin position="483"/>
        <end position="492"/>
    </location>
</feature>
<feature type="compositionally biased region" description="Polar residues" evidence="3">
    <location>
        <begin position="493"/>
        <end position="502"/>
    </location>
</feature>
<sequence>MKPRKQPDQEHRTQPVANHSEKKAARSGSRAKGTATKQEASRKKGNSQALDLAGITTSIPVATGHAAKCRILVIGVGGQGGNAAKYVMAKNLAQVTCIAINTDVQDLEKVPNMITQVIGRTTTRSQGAGCRPDLGRSAFLEQREEIRNMLLEYRNDPDSDQFTTIAFILAGMGGGTGTGAAPELALLLRELLIPAIAVVTVPSVLDGPRKVENTEQGLLNLYNAATAIMLVSNGNVVREYSDEPEEVAFEKVDTFIAEAIDCFVQIIVTTPRRNVDLHDVLYNAFGFDFGTFQNFDPEDPNRQYPKAQMVVIGIGRVDVREEPEVPMTEKVKQAIDKAVFSRLLPRNDIEGAKYATPYCLRPKGMDLPTICDRVAKRHLNSLTKEAVHFIEGGGPLEGMEEGFMQMIVIISQFPEDLTPMSVFRDLCERERLEEEEEQRRIAKATGSRSANAWDGRSSAGFSSKPDISLQQQVFAAERRSPSRSRAAAKSTAPVQDSSQPTLFNQDCMVGNANRTQHHDKTASQHAELGESVADSQYAAEVEIEAERFSLDRYRDLTIR</sequence>
<keyword evidence="1" id="KW-0547">Nucleotide-binding</keyword>
<dbReference type="PRINTS" id="PR00423">
    <property type="entry name" value="CELLDVISFTSZ"/>
</dbReference>
<evidence type="ECO:0000313" key="5">
    <source>
        <dbReference type="EMBL" id="KQM09536.1"/>
    </source>
</evidence>
<dbReference type="STRING" id="1702214.AL399_01220"/>
<dbReference type="InterPro" id="IPR003008">
    <property type="entry name" value="Tubulin_FtsZ_GTPase"/>
</dbReference>
<dbReference type="InterPro" id="IPR036525">
    <property type="entry name" value="Tubulin/FtsZ_GTPase_sf"/>
</dbReference>
<evidence type="ECO:0000256" key="2">
    <source>
        <dbReference type="ARBA" id="ARBA00023134"/>
    </source>
</evidence>
<dbReference type="PANTHER" id="PTHR30314:SF3">
    <property type="entry name" value="MITOCHONDRIAL DIVISION PROTEIN FSZA"/>
    <property type="match status" value="1"/>
</dbReference>
<organism evidence="5 6">
    <name type="scientific">Candidatus [Bacteroides] periocalifornicus</name>
    <dbReference type="NCBI Taxonomy" id="1702214"/>
    <lineage>
        <taxon>Bacteria</taxon>
        <taxon>Pseudomonadati</taxon>
        <taxon>Bacteroidota</taxon>
    </lineage>
</organism>
<accession>A0A0Q4B8Z5</accession>
<keyword evidence="6" id="KW-1185">Reference proteome</keyword>
<dbReference type="GO" id="GO:0003924">
    <property type="term" value="F:GTPase activity"/>
    <property type="evidence" value="ECO:0007669"/>
    <property type="project" value="InterPro"/>
</dbReference>
<dbReference type="Pfam" id="PF00091">
    <property type="entry name" value="Tubulin"/>
    <property type="match status" value="1"/>
</dbReference>
<dbReference type="AlphaFoldDB" id="A0A0Q4B8Z5"/>
<evidence type="ECO:0000256" key="3">
    <source>
        <dbReference type="SAM" id="MobiDB-lite"/>
    </source>
</evidence>
<reference evidence="5" key="1">
    <citation type="submission" date="2015-08" db="EMBL/GenBank/DDBJ databases">
        <title>Candidatus Bacteriodes Periocalifornicus.</title>
        <authorList>
            <person name="McLean J.S."/>
            <person name="Kelley S."/>
        </authorList>
    </citation>
    <scope>NUCLEOTIDE SEQUENCE [LARGE SCALE GENOMIC DNA]</scope>
    <source>
        <strain evidence="5">12B</strain>
    </source>
</reference>
<feature type="region of interest" description="Disordered" evidence="3">
    <location>
        <begin position="1"/>
        <end position="48"/>
    </location>
</feature>
<dbReference type="GO" id="GO:0005525">
    <property type="term" value="F:GTP binding"/>
    <property type="evidence" value="ECO:0007669"/>
    <property type="project" value="UniProtKB-KW"/>
</dbReference>
<keyword evidence="2" id="KW-0342">GTP-binding</keyword>